<organism evidence="1 2">
    <name type="scientific">Eumeta variegata</name>
    <name type="common">Bagworm moth</name>
    <name type="synonym">Eumeta japonica</name>
    <dbReference type="NCBI Taxonomy" id="151549"/>
    <lineage>
        <taxon>Eukaryota</taxon>
        <taxon>Metazoa</taxon>
        <taxon>Ecdysozoa</taxon>
        <taxon>Arthropoda</taxon>
        <taxon>Hexapoda</taxon>
        <taxon>Insecta</taxon>
        <taxon>Pterygota</taxon>
        <taxon>Neoptera</taxon>
        <taxon>Endopterygota</taxon>
        <taxon>Lepidoptera</taxon>
        <taxon>Glossata</taxon>
        <taxon>Ditrysia</taxon>
        <taxon>Tineoidea</taxon>
        <taxon>Psychidae</taxon>
        <taxon>Oiketicinae</taxon>
        <taxon>Eumeta</taxon>
    </lineage>
</organism>
<dbReference type="Proteomes" id="UP000299102">
    <property type="component" value="Unassembled WGS sequence"/>
</dbReference>
<dbReference type="EMBL" id="BGZK01001203">
    <property type="protein sequence ID" value="GBP74325.1"/>
    <property type="molecule type" value="Genomic_DNA"/>
</dbReference>
<name>A0A4C1YJ09_EUMVA</name>
<dbReference type="AlphaFoldDB" id="A0A4C1YJ09"/>
<evidence type="ECO:0000313" key="1">
    <source>
        <dbReference type="EMBL" id="GBP74325.1"/>
    </source>
</evidence>
<proteinExistence type="predicted"/>
<sequence length="119" mass="13713">MFVNSLRARSYRNLDVRNPRGVTNALPASWVGIGHLRDGWTASGLMEEWPSKASFSERIATVEAVTLRLCPVRVQPQQSRPPIFELQPSCEDMTLWRVCLCSKFMRNLAMTYKYLKFKC</sequence>
<accession>A0A4C1YJ09</accession>
<reference evidence="1 2" key="1">
    <citation type="journal article" date="2019" name="Commun. Biol.">
        <title>The bagworm genome reveals a unique fibroin gene that provides high tensile strength.</title>
        <authorList>
            <person name="Kono N."/>
            <person name="Nakamura H."/>
            <person name="Ohtoshi R."/>
            <person name="Tomita M."/>
            <person name="Numata K."/>
            <person name="Arakawa K."/>
        </authorList>
    </citation>
    <scope>NUCLEOTIDE SEQUENCE [LARGE SCALE GENOMIC DNA]</scope>
</reference>
<evidence type="ECO:0000313" key="2">
    <source>
        <dbReference type="Proteomes" id="UP000299102"/>
    </source>
</evidence>
<keyword evidence="2" id="KW-1185">Reference proteome</keyword>
<comment type="caution">
    <text evidence="1">The sequence shown here is derived from an EMBL/GenBank/DDBJ whole genome shotgun (WGS) entry which is preliminary data.</text>
</comment>
<protein>
    <submittedName>
        <fullName evidence="1">Uncharacterized protein</fullName>
    </submittedName>
</protein>
<gene>
    <name evidence="1" type="ORF">EVAR_40155_1</name>
</gene>